<dbReference type="Gene3D" id="3.90.1200.10">
    <property type="match status" value="1"/>
</dbReference>
<evidence type="ECO:0000259" key="2">
    <source>
        <dbReference type="Pfam" id="PF01636"/>
    </source>
</evidence>
<dbReference type="Pfam" id="PF01636">
    <property type="entry name" value="APH"/>
    <property type="match status" value="1"/>
</dbReference>
<keyword evidence="4" id="KW-1185">Reference proteome</keyword>
<proteinExistence type="inferred from homology"/>
<gene>
    <name evidence="3" type="ORF">ACFSC9_22380</name>
</gene>
<evidence type="ECO:0000256" key="1">
    <source>
        <dbReference type="ARBA" id="ARBA00038240"/>
    </source>
</evidence>
<feature type="domain" description="Aminoglycoside phosphotransferase" evidence="2">
    <location>
        <begin position="72"/>
        <end position="276"/>
    </location>
</feature>
<dbReference type="InterPro" id="IPR002575">
    <property type="entry name" value="Aminoglycoside_PTrfase"/>
</dbReference>
<evidence type="ECO:0000313" key="3">
    <source>
        <dbReference type="EMBL" id="MFD1888236.1"/>
    </source>
</evidence>
<comment type="similarity">
    <text evidence="1">Belongs to the pseudomonas-type ThrB family.</text>
</comment>
<dbReference type="PANTHER" id="PTHR21064:SF6">
    <property type="entry name" value="AMINOGLYCOSIDE PHOSPHOTRANSFERASE DOMAIN-CONTAINING PROTEIN"/>
    <property type="match status" value="1"/>
</dbReference>
<name>A0ABW4RPL6_9BACL</name>
<dbReference type="SUPFAM" id="SSF56112">
    <property type="entry name" value="Protein kinase-like (PK-like)"/>
    <property type="match status" value="1"/>
</dbReference>
<dbReference type="RefSeq" id="WP_347322965.1">
    <property type="nucleotide sequence ID" value="NZ_JBCGUH010000001.1"/>
</dbReference>
<organism evidence="3 4">
    <name type="scientific">Paenibacillus wenxiniae</name>
    <dbReference type="NCBI Taxonomy" id="1636843"/>
    <lineage>
        <taxon>Bacteria</taxon>
        <taxon>Bacillati</taxon>
        <taxon>Bacillota</taxon>
        <taxon>Bacilli</taxon>
        <taxon>Bacillales</taxon>
        <taxon>Paenibacillaceae</taxon>
        <taxon>Paenibacillus</taxon>
    </lineage>
</organism>
<dbReference type="Proteomes" id="UP001597233">
    <property type="component" value="Unassembled WGS sequence"/>
</dbReference>
<dbReference type="InterPro" id="IPR050249">
    <property type="entry name" value="Pseudomonas-type_ThrB"/>
</dbReference>
<accession>A0ABW4RPL6</accession>
<dbReference type="PANTHER" id="PTHR21064">
    <property type="entry name" value="AMINOGLYCOSIDE PHOSPHOTRANSFERASE DOMAIN-CONTAINING PROTEIN-RELATED"/>
    <property type="match status" value="1"/>
</dbReference>
<dbReference type="InterPro" id="IPR011009">
    <property type="entry name" value="Kinase-like_dom_sf"/>
</dbReference>
<comment type="caution">
    <text evidence="3">The sequence shown here is derived from an EMBL/GenBank/DDBJ whole genome shotgun (WGS) entry which is preliminary data.</text>
</comment>
<dbReference type="EMBL" id="JBHUEH010000032">
    <property type="protein sequence ID" value="MFD1888236.1"/>
    <property type="molecule type" value="Genomic_DNA"/>
</dbReference>
<evidence type="ECO:0000313" key="4">
    <source>
        <dbReference type="Proteomes" id="UP001597233"/>
    </source>
</evidence>
<sequence>MKIDKTLLLQRAIYLYGLNANSLTIEQELQSYNQHGDIHFQIRINHQSYSARLIGNKRYETDVFIGLSDEIVHEQIRFCSYLVDAGIPFMKHIETQYGEPFIRFHFADQEWRFILFEWLEGEHITHGTERIAYTFGEFARNIHRVSAQFESTIFSQSSHLQGYDQFYHLLHTPVEMATLMLSTKELLRSYFKQVEYHLQCAKADSFNFIVQSDLNPLNVLWNSDQQVIGLVDFESITYTDRLEALAWLIKWYSRTEGVISHQMSPVLTEALLQGYGADKILTSVDWQRLPSLIWLTGCLNWNFISRTIELIGNEQETLLQQHLSTSIKRGEQLLSLIR</sequence>
<protein>
    <submittedName>
        <fullName evidence="3">Phosphotransferase enzyme family protein</fullName>
    </submittedName>
</protein>
<reference evidence="4" key="1">
    <citation type="journal article" date="2019" name="Int. J. Syst. Evol. Microbiol.">
        <title>The Global Catalogue of Microorganisms (GCM) 10K type strain sequencing project: providing services to taxonomists for standard genome sequencing and annotation.</title>
        <authorList>
            <consortium name="The Broad Institute Genomics Platform"/>
            <consortium name="The Broad Institute Genome Sequencing Center for Infectious Disease"/>
            <person name="Wu L."/>
            <person name="Ma J."/>
        </authorList>
    </citation>
    <scope>NUCLEOTIDE SEQUENCE [LARGE SCALE GENOMIC DNA]</scope>
    <source>
        <strain evidence="4">CCUG 54950</strain>
    </source>
</reference>